<name>A0A937F987_9BACT</name>
<evidence type="ECO:0000313" key="1">
    <source>
        <dbReference type="EMBL" id="MBL3656353.1"/>
    </source>
</evidence>
<organism evidence="1 2">
    <name type="scientific">Fulvivirga sediminis</name>
    <dbReference type="NCBI Taxonomy" id="2803949"/>
    <lineage>
        <taxon>Bacteria</taxon>
        <taxon>Pseudomonadati</taxon>
        <taxon>Bacteroidota</taxon>
        <taxon>Cytophagia</taxon>
        <taxon>Cytophagales</taxon>
        <taxon>Fulvivirgaceae</taxon>
        <taxon>Fulvivirga</taxon>
    </lineage>
</organism>
<dbReference type="Proteomes" id="UP000659388">
    <property type="component" value="Unassembled WGS sequence"/>
</dbReference>
<dbReference type="EMBL" id="JAESIY010000004">
    <property type="protein sequence ID" value="MBL3656353.1"/>
    <property type="molecule type" value="Genomic_DNA"/>
</dbReference>
<dbReference type="RefSeq" id="WP_202244138.1">
    <property type="nucleotide sequence ID" value="NZ_JAESIY010000004.1"/>
</dbReference>
<reference evidence="1" key="1">
    <citation type="submission" date="2021-01" db="EMBL/GenBank/DDBJ databases">
        <title>Fulvivirga kasyanovii gen. nov., sp nov., a novel member of the phylum Bacteroidetes isolated from seawater in a mussel farm.</title>
        <authorList>
            <person name="Zhao L.-H."/>
            <person name="Wang Z.-J."/>
        </authorList>
    </citation>
    <scope>NUCLEOTIDE SEQUENCE</scope>
    <source>
        <strain evidence="1">2943</strain>
    </source>
</reference>
<protein>
    <submittedName>
        <fullName evidence="1">Uncharacterized protein</fullName>
    </submittedName>
</protein>
<keyword evidence="2" id="KW-1185">Reference proteome</keyword>
<evidence type="ECO:0000313" key="2">
    <source>
        <dbReference type="Proteomes" id="UP000659388"/>
    </source>
</evidence>
<accession>A0A937F987</accession>
<comment type="caution">
    <text evidence="1">The sequence shown here is derived from an EMBL/GenBank/DDBJ whole genome shotgun (WGS) entry which is preliminary data.</text>
</comment>
<sequence length="178" mass="20836">MKIIGTGDEGENFVIYKAFDSRLFSPIGKYVNWKLENSWDDYNELYHAINYIESLKNLEGIWYEIHTIEKDGDIKGVVTIVGGDLNKLRVDKADAKNTILLKYFHIIEKGKGYGSYWLKSVIMPYYYDQGFREILISSSHPKSFNFYNKIGEEVDTYYKTSDNGLYERISKTFVVRMQ</sequence>
<dbReference type="AlphaFoldDB" id="A0A937F987"/>
<proteinExistence type="predicted"/>
<gene>
    <name evidence="1" type="ORF">JL102_09450</name>
</gene>